<dbReference type="InterPro" id="IPR003838">
    <property type="entry name" value="ABC3_permease_C"/>
</dbReference>
<evidence type="ECO:0008006" key="12">
    <source>
        <dbReference type="Google" id="ProtNLM"/>
    </source>
</evidence>
<reference evidence="10 11" key="1">
    <citation type="journal article" date="2016" name="Nat. Commun.">
        <title>Thousands of microbial genomes shed light on interconnected biogeochemical processes in an aquifer system.</title>
        <authorList>
            <person name="Anantharaman K."/>
            <person name="Brown C.T."/>
            <person name="Hug L.A."/>
            <person name="Sharon I."/>
            <person name="Castelle C.J."/>
            <person name="Probst A.J."/>
            <person name="Thomas B.C."/>
            <person name="Singh A."/>
            <person name="Wilkins M.J."/>
            <person name="Karaoz U."/>
            <person name="Brodie E.L."/>
            <person name="Williams K.H."/>
            <person name="Hubbard S.S."/>
            <person name="Banfield J.F."/>
        </authorList>
    </citation>
    <scope>NUCLEOTIDE SEQUENCE [LARGE SCALE GENOMIC DNA]</scope>
</reference>
<dbReference type="EMBL" id="MHRX01000013">
    <property type="protein sequence ID" value="OHA34237.1"/>
    <property type="molecule type" value="Genomic_DNA"/>
</dbReference>
<dbReference type="InterPro" id="IPR025857">
    <property type="entry name" value="MacB_PCD"/>
</dbReference>
<protein>
    <recommendedName>
        <fullName evidence="12">Multidrug ABC transporter substrate-binding protein</fullName>
    </recommendedName>
</protein>
<dbReference type="Pfam" id="PF12704">
    <property type="entry name" value="MacB_PCD"/>
    <property type="match status" value="1"/>
</dbReference>
<organism evidence="10 11">
    <name type="scientific">Candidatus Taylorbacteria bacterium RIFCSPLOWO2_01_FULL_45_15b</name>
    <dbReference type="NCBI Taxonomy" id="1802319"/>
    <lineage>
        <taxon>Bacteria</taxon>
        <taxon>Candidatus Tayloriibacteriota</taxon>
    </lineage>
</organism>
<keyword evidence="4 7" id="KW-1133">Transmembrane helix</keyword>
<comment type="subcellular location">
    <subcellularLocation>
        <location evidence="1">Cell membrane</location>
        <topology evidence="1">Multi-pass membrane protein</topology>
    </subcellularLocation>
</comment>
<dbReference type="GO" id="GO:0022857">
    <property type="term" value="F:transmembrane transporter activity"/>
    <property type="evidence" value="ECO:0007669"/>
    <property type="project" value="TreeGrafter"/>
</dbReference>
<sequence>MNIRDSFTTSTKAVTANKTRSALTVLGIVIGITSIMLIVSIGSGAQNLILGEIGGLGAETLVIRPGREPKGPSDFGQTLFADSLNERDATLLRRKENVPDLVDIMPSVLVPGSVSYGGETYGAQVFGGSARFFSEAFDIFPERGFLFTESDIRSKATVAVIGSKVEDELFGEESAIGKSITIRGKKFRVIGVLPKKGQVAFINFDETVIIPYSTAQSYLLGIDHYHEMIAKTRGPEYVESAIVDITRTLRDSHNITDPKKDDFYVVTQQALVNQIKTILGALTAFLSSVVAIALVVGGIGIMNIMLVSVTERTREIGLRKALGATRKDIMRQFLLEAIILTSLGGLIGIFLGAVLSFLASIALQKFVSASWAFSFPLGAAVLSLLVSAGVGLIFGLYPARKAASKSPMEALRYE</sequence>
<comment type="caution">
    <text evidence="10">The sequence shown here is derived from an EMBL/GenBank/DDBJ whole genome shotgun (WGS) entry which is preliminary data.</text>
</comment>
<feature type="transmembrane region" description="Helical" evidence="7">
    <location>
        <begin position="278"/>
        <end position="309"/>
    </location>
</feature>
<evidence type="ECO:0000259" key="8">
    <source>
        <dbReference type="Pfam" id="PF02687"/>
    </source>
</evidence>
<proteinExistence type="inferred from homology"/>
<feature type="domain" description="ABC3 transporter permease C-terminal" evidence="8">
    <location>
        <begin position="288"/>
        <end position="407"/>
    </location>
</feature>
<dbReference type="PANTHER" id="PTHR30572:SF4">
    <property type="entry name" value="ABC TRANSPORTER PERMEASE YTRF"/>
    <property type="match status" value="1"/>
</dbReference>
<evidence type="ECO:0000256" key="6">
    <source>
        <dbReference type="ARBA" id="ARBA00038076"/>
    </source>
</evidence>
<evidence type="ECO:0000313" key="11">
    <source>
        <dbReference type="Proteomes" id="UP000176221"/>
    </source>
</evidence>
<dbReference type="InterPro" id="IPR050250">
    <property type="entry name" value="Macrolide_Exporter_MacB"/>
</dbReference>
<evidence type="ECO:0000256" key="7">
    <source>
        <dbReference type="SAM" id="Phobius"/>
    </source>
</evidence>
<keyword evidence="5 7" id="KW-0472">Membrane</keyword>
<evidence type="ECO:0000259" key="9">
    <source>
        <dbReference type="Pfam" id="PF12704"/>
    </source>
</evidence>
<dbReference type="GO" id="GO:0005886">
    <property type="term" value="C:plasma membrane"/>
    <property type="evidence" value="ECO:0007669"/>
    <property type="project" value="UniProtKB-SubCell"/>
</dbReference>
<evidence type="ECO:0000313" key="10">
    <source>
        <dbReference type="EMBL" id="OHA34237.1"/>
    </source>
</evidence>
<evidence type="ECO:0000256" key="3">
    <source>
        <dbReference type="ARBA" id="ARBA00022692"/>
    </source>
</evidence>
<dbReference type="PANTHER" id="PTHR30572">
    <property type="entry name" value="MEMBRANE COMPONENT OF TRANSPORTER-RELATED"/>
    <property type="match status" value="1"/>
</dbReference>
<evidence type="ECO:0000256" key="5">
    <source>
        <dbReference type="ARBA" id="ARBA00023136"/>
    </source>
</evidence>
<evidence type="ECO:0000256" key="2">
    <source>
        <dbReference type="ARBA" id="ARBA00022475"/>
    </source>
</evidence>
<feature type="transmembrane region" description="Helical" evidence="7">
    <location>
        <begin position="21"/>
        <end position="42"/>
    </location>
</feature>
<dbReference type="Proteomes" id="UP000176221">
    <property type="component" value="Unassembled WGS sequence"/>
</dbReference>
<dbReference type="STRING" id="1802319.A2928_03155"/>
<comment type="similarity">
    <text evidence="6">Belongs to the ABC-4 integral membrane protein family.</text>
</comment>
<feature type="transmembrane region" description="Helical" evidence="7">
    <location>
        <begin position="375"/>
        <end position="397"/>
    </location>
</feature>
<dbReference type="AlphaFoldDB" id="A0A1G2NDQ2"/>
<evidence type="ECO:0000256" key="4">
    <source>
        <dbReference type="ARBA" id="ARBA00022989"/>
    </source>
</evidence>
<accession>A0A1G2NDQ2</accession>
<feature type="domain" description="MacB-like periplasmic core" evidence="9">
    <location>
        <begin position="21"/>
        <end position="246"/>
    </location>
</feature>
<evidence type="ECO:0000256" key="1">
    <source>
        <dbReference type="ARBA" id="ARBA00004651"/>
    </source>
</evidence>
<dbReference type="Pfam" id="PF02687">
    <property type="entry name" value="FtsX"/>
    <property type="match status" value="1"/>
</dbReference>
<feature type="transmembrane region" description="Helical" evidence="7">
    <location>
        <begin position="333"/>
        <end position="363"/>
    </location>
</feature>
<keyword evidence="2" id="KW-1003">Cell membrane</keyword>
<name>A0A1G2NDQ2_9BACT</name>
<keyword evidence="3 7" id="KW-0812">Transmembrane</keyword>
<gene>
    <name evidence="10" type="ORF">A2928_03155</name>
</gene>